<dbReference type="Pfam" id="PF23559">
    <property type="entry name" value="WHD_DRP"/>
    <property type="match status" value="1"/>
</dbReference>
<sequence>MLKRYIHRGLVYAESILCCSGNYSCKPIRISSCVTNSLEAVSRVYNHLPSHLTPWFLYIGGFPKDYQVETSRLVQLWIAEEGFIRRPESDKSFEQVANHYLEDLISRNLIILGKTRINGEIIACGMNYLLREFCLNEVEMTKFMHVETTDILRTLPTQKHNGCCFIFQINGYLDDNHFKLLPSVARSIYLFSKNRHMVELEVFSRFNLLRVLVIFHGYECFGSFLLVTTKLFIRDISKFDVIANLPASIFKLHNLQTLIYDRPYGKANLLIDMSSLTKLETLECVTYDTWYLAATDLH</sequence>
<evidence type="ECO:0000313" key="11">
    <source>
        <dbReference type="Proteomes" id="UP000224567"/>
    </source>
</evidence>
<dbReference type="GO" id="GO:0005524">
    <property type="term" value="F:ATP binding"/>
    <property type="evidence" value="ECO:0007669"/>
    <property type="project" value="UniProtKB-KW"/>
</dbReference>
<dbReference type="AlphaFoldDB" id="A0A2G2VWF9"/>
<dbReference type="EMBL" id="MLFT02000010">
    <property type="protein sequence ID" value="PHT37320.1"/>
    <property type="molecule type" value="Genomic_DNA"/>
</dbReference>
<organism evidence="10 11">
    <name type="scientific">Capsicum baccatum</name>
    <name type="common">Peruvian pepper</name>
    <dbReference type="NCBI Taxonomy" id="33114"/>
    <lineage>
        <taxon>Eukaryota</taxon>
        <taxon>Viridiplantae</taxon>
        <taxon>Streptophyta</taxon>
        <taxon>Embryophyta</taxon>
        <taxon>Tracheophyta</taxon>
        <taxon>Spermatophyta</taxon>
        <taxon>Magnoliopsida</taxon>
        <taxon>eudicotyledons</taxon>
        <taxon>Gunneridae</taxon>
        <taxon>Pentapetalae</taxon>
        <taxon>asterids</taxon>
        <taxon>lamiids</taxon>
        <taxon>Solanales</taxon>
        <taxon>Solanaceae</taxon>
        <taxon>Solanoideae</taxon>
        <taxon>Capsiceae</taxon>
        <taxon>Capsicum</taxon>
    </lineage>
</organism>
<evidence type="ECO:0000256" key="4">
    <source>
        <dbReference type="ARBA" id="ARBA00022614"/>
    </source>
</evidence>
<keyword evidence="6" id="KW-0547">Nucleotide-binding</keyword>
<keyword evidence="3" id="KW-0963">Cytoplasm</keyword>
<dbReference type="Gene3D" id="1.10.10.10">
    <property type="entry name" value="Winged helix-like DNA-binding domain superfamily/Winged helix DNA-binding domain"/>
    <property type="match status" value="1"/>
</dbReference>
<proteinExistence type="inferred from homology"/>
<gene>
    <name evidence="10" type="ORF">CQW23_25020</name>
</gene>
<dbReference type="GO" id="GO:0098542">
    <property type="term" value="P:defense response to other organism"/>
    <property type="evidence" value="ECO:0007669"/>
    <property type="project" value="TreeGrafter"/>
</dbReference>
<comment type="caution">
    <text evidence="10">The sequence shown here is derived from an EMBL/GenBank/DDBJ whole genome shotgun (WGS) entry which is preliminary data.</text>
</comment>
<evidence type="ECO:0000259" key="9">
    <source>
        <dbReference type="Pfam" id="PF23559"/>
    </source>
</evidence>
<evidence type="ECO:0000256" key="1">
    <source>
        <dbReference type="ARBA" id="ARBA00004496"/>
    </source>
</evidence>
<accession>A0A2G2VWF9</accession>
<dbReference type="InterPro" id="IPR036388">
    <property type="entry name" value="WH-like_DNA-bd_sf"/>
</dbReference>
<feature type="domain" description="Disease resistance protein winged helix" evidence="9">
    <location>
        <begin position="62"/>
        <end position="133"/>
    </location>
</feature>
<evidence type="ECO:0000256" key="7">
    <source>
        <dbReference type="ARBA" id="ARBA00022821"/>
    </source>
</evidence>
<dbReference type="GO" id="GO:0005737">
    <property type="term" value="C:cytoplasm"/>
    <property type="evidence" value="ECO:0007669"/>
    <property type="project" value="UniProtKB-SubCell"/>
</dbReference>
<comment type="subcellular location">
    <subcellularLocation>
        <location evidence="1">Cytoplasm</location>
    </subcellularLocation>
</comment>
<dbReference type="FunFam" id="1.10.10.10:FF:000322">
    <property type="entry name" value="Probable disease resistance protein At1g63360"/>
    <property type="match status" value="1"/>
</dbReference>
<evidence type="ECO:0000256" key="8">
    <source>
        <dbReference type="ARBA" id="ARBA00022840"/>
    </source>
</evidence>
<keyword evidence="5" id="KW-0677">Repeat</keyword>
<protein>
    <recommendedName>
        <fullName evidence="9">Disease resistance protein winged helix domain-containing protein</fullName>
    </recommendedName>
</protein>
<comment type="similarity">
    <text evidence="2">Belongs to the disease resistance NB-LRR family.</text>
</comment>
<evidence type="ECO:0000313" key="10">
    <source>
        <dbReference type="EMBL" id="PHT37320.1"/>
    </source>
</evidence>
<name>A0A2G2VWF9_CAPBA</name>
<dbReference type="InterPro" id="IPR058922">
    <property type="entry name" value="WHD_DRP"/>
</dbReference>
<dbReference type="PANTHER" id="PTHR23155:SF1152">
    <property type="entry name" value="AAA+ ATPASE DOMAIN-CONTAINING PROTEIN"/>
    <property type="match status" value="1"/>
</dbReference>
<evidence type="ECO:0000256" key="2">
    <source>
        <dbReference type="ARBA" id="ARBA00008894"/>
    </source>
</evidence>
<keyword evidence="7" id="KW-0611">Plant defense</keyword>
<dbReference type="PANTHER" id="PTHR23155">
    <property type="entry name" value="DISEASE RESISTANCE PROTEIN RP"/>
    <property type="match status" value="1"/>
</dbReference>
<keyword evidence="8" id="KW-0067">ATP-binding</keyword>
<dbReference type="InterPro" id="IPR044974">
    <property type="entry name" value="Disease_R_plants"/>
</dbReference>
<keyword evidence="4" id="KW-0433">Leucine-rich repeat</keyword>
<reference evidence="11" key="2">
    <citation type="journal article" date="2017" name="J. Anim. Genet.">
        <title>Multiple reference genome sequences of hot pepper reveal the massive evolution of plant disease resistance genes by retroduplication.</title>
        <authorList>
            <person name="Kim S."/>
            <person name="Park J."/>
            <person name="Yeom S.-I."/>
            <person name="Kim Y.-M."/>
            <person name="Seo E."/>
            <person name="Kim K.-T."/>
            <person name="Kim M.-S."/>
            <person name="Lee J.M."/>
            <person name="Cheong K."/>
            <person name="Shin H.-S."/>
            <person name="Kim S.-B."/>
            <person name="Han K."/>
            <person name="Lee J."/>
            <person name="Park M."/>
            <person name="Lee H.-A."/>
            <person name="Lee H.-Y."/>
            <person name="Lee Y."/>
            <person name="Oh S."/>
            <person name="Lee J.H."/>
            <person name="Choi E."/>
            <person name="Choi E."/>
            <person name="Lee S.E."/>
            <person name="Jeon J."/>
            <person name="Kim H."/>
            <person name="Choi G."/>
            <person name="Song H."/>
            <person name="Lee J."/>
            <person name="Lee S.-C."/>
            <person name="Kwon J.-K."/>
            <person name="Lee H.-Y."/>
            <person name="Koo N."/>
            <person name="Hong Y."/>
            <person name="Kim R.W."/>
            <person name="Kang W.-H."/>
            <person name="Huh J.H."/>
            <person name="Kang B.-C."/>
            <person name="Yang T.-J."/>
            <person name="Lee Y.-H."/>
            <person name="Bennetzen J.L."/>
            <person name="Choi D."/>
        </authorList>
    </citation>
    <scope>NUCLEOTIDE SEQUENCE [LARGE SCALE GENOMIC DNA]</scope>
    <source>
        <strain evidence="11">cv. PBC81</strain>
    </source>
</reference>
<keyword evidence="11" id="KW-1185">Reference proteome</keyword>
<dbReference type="OrthoDB" id="1478287at2759"/>
<evidence type="ECO:0000256" key="3">
    <source>
        <dbReference type="ARBA" id="ARBA00022490"/>
    </source>
</evidence>
<evidence type="ECO:0000256" key="6">
    <source>
        <dbReference type="ARBA" id="ARBA00022741"/>
    </source>
</evidence>
<dbReference type="Proteomes" id="UP000224567">
    <property type="component" value="Unassembled WGS sequence"/>
</dbReference>
<reference evidence="10 11" key="1">
    <citation type="journal article" date="2017" name="Genome Biol.">
        <title>New reference genome sequences of hot pepper reveal the massive evolution of plant disease-resistance genes by retroduplication.</title>
        <authorList>
            <person name="Kim S."/>
            <person name="Park J."/>
            <person name="Yeom S.I."/>
            <person name="Kim Y.M."/>
            <person name="Seo E."/>
            <person name="Kim K.T."/>
            <person name="Kim M.S."/>
            <person name="Lee J.M."/>
            <person name="Cheong K."/>
            <person name="Shin H.S."/>
            <person name="Kim S.B."/>
            <person name="Han K."/>
            <person name="Lee J."/>
            <person name="Park M."/>
            <person name="Lee H.A."/>
            <person name="Lee H.Y."/>
            <person name="Lee Y."/>
            <person name="Oh S."/>
            <person name="Lee J.H."/>
            <person name="Choi E."/>
            <person name="Choi E."/>
            <person name="Lee S.E."/>
            <person name="Jeon J."/>
            <person name="Kim H."/>
            <person name="Choi G."/>
            <person name="Song H."/>
            <person name="Lee J."/>
            <person name="Lee S.C."/>
            <person name="Kwon J.K."/>
            <person name="Lee H.Y."/>
            <person name="Koo N."/>
            <person name="Hong Y."/>
            <person name="Kim R.W."/>
            <person name="Kang W.H."/>
            <person name="Huh J.H."/>
            <person name="Kang B.C."/>
            <person name="Yang T.J."/>
            <person name="Lee Y.H."/>
            <person name="Bennetzen J.L."/>
            <person name="Choi D."/>
        </authorList>
    </citation>
    <scope>NUCLEOTIDE SEQUENCE [LARGE SCALE GENOMIC DNA]</scope>
    <source>
        <strain evidence="11">cv. PBC81</strain>
    </source>
</reference>
<dbReference type="STRING" id="33114.A0A2G2VWF9"/>
<evidence type="ECO:0000256" key="5">
    <source>
        <dbReference type="ARBA" id="ARBA00022737"/>
    </source>
</evidence>